<evidence type="ECO:0000313" key="2">
    <source>
        <dbReference type="Proteomes" id="UP001428341"/>
    </source>
</evidence>
<dbReference type="AlphaFoldDB" id="A0AAP0LHA3"/>
<reference evidence="1 2" key="1">
    <citation type="submission" date="2024-05" db="EMBL/GenBank/DDBJ databases">
        <title>Haplotype-resolved chromosome-level genome assembly of Huyou (Citrus changshanensis).</title>
        <authorList>
            <person name="Miao C."/>
            <person name="Chen W."/>
            <person name="Wu Y."/>
            <person name="Wang L."/>
            <person name="Zhao S."/>
            <person name="Grierson D."/>
            <person name="Xu C."/>
            <person name="Chen K."/>
        </authorList>
    </citation>
    <scope>NUCLEOTIDE SEQUENCE [LARGE SCALE GENOMIC DNA]</scope>
    <source>
        <strain evidence="1">01-14</strain>
        <tissue evidence="1">Leaf</tissue>
    </source>
</reference>
<accession>A0AAP0LHA3</accession>
<name>A0AAP0LHA3_9ROSI</name>
<gene>
    <name evidence="1" type="ORF">WN944_027288</name>
</gene>
<dbReference type="EMBL" id="JBCGBO010000025">
    <property type="protein sequence ID" value="KAK9175282.1"/>
    <property type="molecule type" value="Genomic_DNA"/>
</dbReference>
<protein>
    <submittedName>
        <fullName evidence="1">Uncharacterized protein</fullName>
    </submittedName>
</protein>
<sequence length="258" mass="29830">MPFIAATVVTYNNMFRKYRTAHGKVDMGALHEASLAMNGCGKRVEKDRPNLRQSTKVIEDEWRAEVKDTKKKKKLTFTGSTNERLSSNWSPEYIRSRKRSHTWGTILDDKGVAITRKVSRQLFPTNNTETAHVRDDKPVDILLNKRWPIGCYSDDECDRLADINDDRHLLEGYTSENEKETFYTFTANQPDCLDVGDTFVFDHSEQHKLIFYIGQKFKHVTAFRQALQVSAIREGFNLCVMENRTDVVSYECSHLCCD</sequence>
<proteinExistence type="predicted"/>
<keyword evidence="2" id="KW-1185">Reference proteome</keyword>
<dbReference type="Proteomes" id="UP001428341">
    <property type="component" value="Unassembled WGS sequence"/>
</dbReference>
<evidence type="ECO:0000313" key="1">
    <source>
        <dbReference type="EMBL" id="KAK9175282.1"/>
    </source>
</evidence>
<comment type="caution">
    <text evidence="1">The sequence shown here is derived from an EMBL/GenBank/DDBJ whole genome shotgun (WGS) entry which is preliminary data.</text>
</comment>
<organism evidence="1 2">
    <name type="scientific">Citrus x changshan-huyou</name>
    <dbReference type="NCBI Taxonomy" id="2935761"/>
    <lineage>
        <taxon>Eukaryota</taxon>
        <taxon>Viridiplantae</taxon>
        <taxon>Streptophyta</taxon>
        <taxon>Embryophyta</taxon>
        <taxon>Tracheophyta</taxon>
        <taxon>Spermatophyta</taxon>
        <taxon>Magnoliopsida</taxon>
        <taxon>eudicotyledons</taxon>
        <taxon>Gunneridae</taxon>
        <taxon>Pentapetalae</taxon>
        <taxon>rosids</taxon>
        <taxon>malvids</taxon>
        <taxon>Sapindales</taxon>
        <taxon>Rutaceae</taxon>
        <taxon>Aurantioideae</taxon>
        <taxon>Citrus</taxon>
    </lineage>
</organism>